<accession>A0A017HKG8</accession>
<organism evidence="1 2">
    <name type="scientific">Rubellimicrobium mesophilum DSM 19309</name>
    <dbReference type="NCBI Taxonomy" id="442562"/>
    <lineage>
        <taxon>Bacteria</taxon>
        <taxon>Pseudomonadati</taxon>
        <taxon>Pseudomonadota</taxon>
        <taxon>Alphaproteobacteria</taxon>
        <taxon>Rhodobacterales</taxon>
        <taxon>Roseobacteraceae</taxon>
        <taxon>Rubellimicrobium</taxon>
    </lineage>
</organism>
<sequence>MEPMVLPNDVIDLMNAYPDLFGPPPFHLNLKSGPLGFRCGWGWLPLIRGLCANLRLVVQQDGLTLRIEEVGERFGLLRVRVEGGNDRVRALLERAEVTSSRTCENCGAPSELANRGHWLTTLCDVCLQAPEASALWREKVLAPQAEKVLRPHEEGQPERPRVSTLTIERLIRGLNAILPSHLPVVIEDPDRVRVWAIQSLEVAGVASDPGRFERFVPPQRGPGLHTRCVALIRTKAVEP</sequence>
<dbReference type="Proteomes" id="UP000019666">
    <property type="component" value="Unassembled WGS sequence"/>
</dbReference>
<dbReference type="OrthoDB" id="7906710at2"/>
<comment type="caution">
    <text evidence="1">The sequence shown here is derived from an EMBL/GenBank/DDBJ whole genome shotgun (WGS) entry which is preliminary data.</text>
</comment>
<dbReference type="AlphaFoldDB" id="A0A017HKG8"/>
<dbReference type="RefSeq" id="WP_037281907.1">
    <property type="nucleotide sequence ID" value="NZ_KK088596.1"/>
</dbReference>
<dbReference type="EMBL" id="AOSK01000103">
    <property type="protein sequence ID" value="EYD74825.1"/>
    <property type="molecule type" value="Genomic_DNA"/>
</dbReference>
<protein>
    <submittedName>
        <fullName evidence="1">Uncharacterized protein</fullName>
    </submittedName>
</protein>
<dbReference type="HOGENOM" id="CLU_1199062_0_0_5"/>
<evidence type="ECO:0000313" key="1">
    <source>
        <dbReference type="EMBL" id="EYD74825.1"/>
    </source>
</evidence>
<dbReference type="STRING" id="442562.Rumeso_03592"/>
<proteinExistence type="predicted"/>
<reference evidence="1 2" key="1">
    <citation type="submission" date="2013-02" db="EMBL/GenBank/DDBJ databases">
        <authorList>
            <person name="Fiebig A."/>
            <person name="Goeker M."/>
            <person name="Klenk H.-P.P."/>
        </authorList>
    </citation>
    <scope>NUCLEOTIDE SEQUENCE [LARGE SCALE GENOMIC DNA]</scope>
    <source>
        <strain evidence="1 2">DSM 19309</strain>
    </source>
</reference>
<name>A0A017HKG8_9RHOB</name>
<evidence type="ECO:0000313" key="2">
    <source>
        <dbReference type="Proteomes" id="UP000019666"/>
    </source>
</evidence>
<gene>
    <name evidence="1" type="ORF">Rumeso_03592</name>
</gene>
<keyword evidence="2" id="KW-1185">Reference proteome</keyword>